<dbReference type="InterPro" id="IPR046475">
    <property type="entry name" value="DUF6796"/>
</dbReference>
<feature type="transmembrane region" description="Helical" evidence="1">
    <location>
        <begin position="119"/>
        <end position="142"/>
    </location>
</feature>
<name>A0A9X8MUB6_9ACTN</name>
<dbReference type="Pfam" id="PF20599">
    <property type="entry name" value="DUF6796"/>
    <property type="match status" value="1"/>
</dbReference>
<organism evidence="2 3">
    <name type="scientific">Streptomyces yunnanensis</name>
    <dbReference type="NCBI Taxonomy" id="156453"/>
    <lineage>
        <taxon>Bacteria</taxon>
        <taxon>Bacillati</taxon>
        <taxon>Actinomycetota</taxon>
        <taxon>Actinomycetes</taxon>
        <taxon>Kitasatosporales</taxon>
        <taxon>Streptomycetaceae</taxon>
        <taxon>Streptomyces</taxon>
    </lineage>
</organism>
<gene>
    <name evidence="2" type="ORF">SAMN05216268_106413</name>
</gene>
<keyword evidence="1" id="KW-0812">Transmembrane</keyword>
<reference evidence="3" key="1">
    <citation type="submission" date="2016-11" db="EMBL/GenBank/DDBJ databases">
        <authorList>
            <person name="Jaros S."/>
            <person name="Januszkiewicz K."/>
            <person name="Wedrychowicz H."/>
        </authorList>
    </citation>
    <scope>NUCLEOTIDE SEQUENCE [LARGE SCALE GENOMIC DNA]</scope>
    <source>
        <strain evidence="3">CGMCC 4.3555</strain>
    </source>
</reference>
<dbReference type="Proteomes" id="UP000184388">
    <property type="component" value="Unassembled WGS sequence"/>
</dbReference>
<evidence type="ECO:0000256" key="1">
    <source>
        <dbReference type="SAM" id="Phobius"/>
    </source>
</evidence>
<feature type="transmembrane region" description="Helical" evidence="1">
    <location>
        <begin position="166"/>
        <end position="190"/>
    </location>
</feature>
<feature type="transmembrane region" description="Helical" evidence="1">
    <location>
        <begin position="27"/>
        <end position="50"/>
    </location>
</feature>
<evidence type="ECO:0000313" key="2">
    <source>
        <dbReference type="EMBL" id="SHL84974.1"/>
    </source>
</evidence>
<keyword evidence="1" id="KW-0472">Membrane</keyword>
<comment type="caution">
    <text evidence="2">The sequence shown here is derived from an EMBL/GenBank/DDBJ whole genome shotgun (WGS) entry which is preliminary data.</text>
</comment>
<evidence type="ECO:0000313" key="3">
    <source>
        <dbReference type="Proteomes" id="UP000184388"/>
    </source>
</evidence>
<keyword evidence="1" id="KW-1133">Transmembrane helix</keyword>
<feature type="transmembrane region" description="Helical" evidence="1">
    <location>
        <begin position="202"/>
        <end position="219"/>
    </location>
</feature>
<proteinExistence type="predicted"/>
<dbReference type="AlphaFoldDB" id="A0A9X8MUB6"/>
<feature type="transmembrane region" description="Helical" evidence="1">
    <location>
        <begin position="231"/>
        <end position="251"/>
    </location>
</feature>
<dbReference type="RefSeq" id="WP_073444861.1">
    <property type="nucleotide sequence ID" value="NZ_FRBK01000006.1"/>
</dbReference>
<feature type="transmembrane region" description="Helical" evidence="1">
    <location>
        <begin position="85"/>
        <end position="107"/>
    </location>
</feature>
<accession>A0A9X8MUB6</accession>
<dbReference type="EMBL" id="FRBK01000006">
    <property type="protein sequence ID" value="SHL84974.1"/>
    <property type="molecule type" value="Genomic_DNA"/>
</dbReference>
<sequence>MLAQSTHHAQQSTHINSRDTQATWTRAVRLAGICGILASIAWLLGDILLLGKPMASSDRYPILGAYDGVTGDSLAAMLPASTTRLAWGALLGVLTGPLYLAACWHLYRGLRPARRLLSLPPFLLLATGFVLAPFVHGSFFYWGQAAKAVHDSGSDSPTLTALPGDFATVLFIPYALLLACWLTASLWMTVAILRGATSFPRWMCAATPLVCILIGQLLAKGIPGPAGVPLQGAQLSLANLMFFTLTTITLWNAHRRTAASASATPQDHAGPHP</sequence>
<protein>
    <submittedName>
        <fullName evidence="2">Uncharacterized protein</fullName>
    </submittedName>
</protein>